<organism evidence="1 2">
    <name type="scientific">Clostridium punense</name>
    <dbReference type="NCBI Taxonomy" id="1054297"/>
    <lineage>
        <taxon>Bacteria</taxon>
        <taxon>Bacillati</taxon>
        <taxon>Bacillota</taxon>
        <taxon>Clostridia</taxon>
        <taxon>Eubacteriales</taxon>
        <taxon>Clostridiaceae</taxon>
        <taxon>Clostridium</taxon>
    </lineage>
</organism>
<reference evidence="1 2" key="1">
    <citation type="submission" date="2021-03" db="EMBL/GenBank/DDBJ databases">
        <title>Genomic Encyclopedia of Type Strains, Phase IV (KMG-IV): sequencing the most valuable type-strain genomes for metagenomic binning, comparative biology and taxonomic classification.</title>
        <authorList>
            <person name="Goeker M."/>
        </authorList>
    </citation>
    <scope>NUCLEOTIDE SEQUENCE [LARGE SCALE GENOMIC DNA]</scope>
    <source>
        <strain evidence="1 2">DSM 28650</strain>
    </source>
</reference>
<comment type="caution">
    <text evidence="1">The sequence shown here is derived from an EMBL/GenBank/DDBJ whole genome shotgun (WGS) entry which is preliminary data.</text>
</comment>
<evidence type="ECO:0000313" key="1">
    <source>
        <dbReference type="EMBL" id="MBP2022897.1"/>
    </source>
</evidence>
<accession>A0ABS4K549</accession>
<sequence length="29" mass="3406">MEKSQIKSRIILKLEEDIEQGNNTALQEF</sequence>
<protein>
    <submittedName>
        <fullName evidence="1">Uncharacterized protein</fullName>
    </submittedName>
</protein>
<name>A0ABS4K549_9CLOT</name>
<evidence type="ECO:0000313" key="2">
    <source>
        <dbReference type="Proteomes" id="UP001519308"/>
    </source>
</evidence>
<proteinExistence type="predicted"/>
<gene>
    <name evidence="1" type="ORF">J2Z44_002722</name>
</gene>
<dbReference type="Proteomes" id="UP001519308">
    <property type="component" value="Unassembled WGS sequence"/>
</dbReference>
<keyword evidence="2" id="KW-1185">Reference proteome</keyword>
<dbReference type="EMBL" id="JAGGLL010000020">
    <property type="protein sequence ID" value="MBP2022897.1"/>
    <property type="molecule type" value="Genomic_DNA"/>
</dbReference>